<reference evidence="6 7" key="1">
    <citation type="journal article" date="2019" name="Int. J. Syst. Evol. Microbiol.">
        <title>The Global Catalogue of Microorganisms (GCM) 10K type strain sequencing project: providing services to taxonomists for standard genome sequencing and annotation.</title>
        <authorList>
            <consortium name="The Broad Institute Genomics Platform"/>
            <consortium name="The Broad Institute Genome Sequencing Center for Infectious Disease"/>
            <person name="Wu L."/>
            <person name="Ma J."/>
        </authorList>
    </citation>
    <scope>NUCLEOTIDE SEQUENCE [LARGE SCALE GENOMIC DNA]</scope>
    <source>
        <strain evidence="6 7">JCM 3272</strain>
    </source>
</reference>
<dbReference type="Proteomes" id="UP001501444">
    <property type="component" value="Unassembled WGS sequence"/>
</dbReference>
<dbReference type="Pfam" id="PF01734">
    <property type="entry name" value="Patatin"/>
    <property type="match status" value="1"/>
</dbReference>
<keyword evidence="1 4" id="KW-0378">Hydrolase</keyword>
<evidence type="ECO:0000256" key="1">
    <source>
        <dbReference type="ARBA" id="ARBA00022801"/>
    </source>
</evidence>
<accession>A0ABN3FRZ3</accession>
<feature type="domain" description="PNPLA" evidence="5">
    <location>
        <begin position="1"/>
        <end position="191"/>
    </location>
</feature>
<proteinExistence type="predicted"/>
<name>A0ABN3FRZ3_9ACTN</name>
<keyword evidence="2 4" id="KW-0442">Lipid degradation</keyword>
<organism evidence="6 7">
    <name type="scientific">Dactylosporangium salmoneum</name>
    <dbReference type="NCBI Taxonomy" id="53361"/>
    <lineage>
        <taxon>Bacteria</taxon>
        <taxon>Bacillati</taxon>
        <taxon>Actinomycetota</taxon>
        <taxon>Actinomycetes</taxon>
        <taxon>Micromonosporales</taxon>
        <taxon>Micromonosporaceae</taxon>
        <taxon>Dactylosporangium</taxon>
    </lineage>
</organism>
<keyword evidence="3 4" id="KW-0443">Lipid metabolism</keyword>
<dbReference type="InterPro" id="IPR050301">
    <property type="entry name" value="NTE"/>
</dbReference>
<evidence type="ECO:0000256" key="3">
    <source>
        <dbReference type="ARBA" id="ARBA00023098"/>
    </source>
</evidence>
<dbReference type="InterPro" id="IPR016035">
    <property type="entry name" value="Acyl_Trfase/lysoPLipase"/>
</dbReference>
<feature type="short sequence motif" description="GXSXG" evidence="4">
    <location>
        <begin position="35"/>
        <end position="39"/>
    </location>
</feature>
<dbReference type="Gene3D" id="3.40.1090.10">
    <property type="entry name" value="Cytosolic phospholipase A2 catalytic domain"/>
    <property type="match status" value="2"/>
</dbReference>
<comment type="caution">
    <text evidence="6">The sequence shown here is derived from an EMBL/GenBank/DDBJ whole genome shotgun (WGS) entry which is preliminary data.</text>
</comment>
<dbReference type="InterPro" id="IPR002641">
    <property type="entry name" value="PNPLA_dom"/>
</dbReference>
<dbReference type="PANTHER" id="PTHR14226:SF57">
    <property type="entry name" value="BLR7027 PROTEIN"/>
    <property type="match status" value="1"/>
</dbReference>
<evidence type="ECO:0000259" key="5">
    <source>
        <dbReference type="PROSITE" id="PS51635"/>
    </source>
</evidence>
<sequence length="271" mass="27015">MLGGGGMTGIAWEFGILEGLRRAGVALADADLIIGTSAGSVVGAVLAAGVDLAAAVEHQRAAVDGAAPAVDVTPALAAFALLADRSRPRAEAMAEVGRMALAAPTGDEAAHVARLRAQLPVAEWPGRDLRITAVDTADGEPAVFDRAGGVPLPLAVAASCAVPCVFPPVTIGDRRYMDGGVRSGTNADLAAGAAAMIVIAPMGALLAPVIRREIAAAGAHRSLVVEPDEQAVEAIGPNVLDPSRRAAAVDAGLRQGAALAAAAREVWAATG</sequence>
<protein>
    <submittedName>
        <fullName evidence="6">Patatin-like phospholipase family protein</fullName>
    </submittedName>
</protein>
<evidence type="ECO:0000313" key="6">
    <source>
        <dbReference type="EMBL" id="GAA2336033.1"/>
    </source>
</evidence>
<feature type="short sequence motif" description="DGA/G" evidence="4">
    <location>
        <begin position="178"/>
        <end position="180"/>
    </location>
</feature>
<dbReference type="PROSITE" id="PS51635">
    <property type="entry name" value="PNPLA"/>
    <property type="match status" value="1"/>
</dbReference>
<feature type="active site" description="Proton acceptor" evidence="4">
    <location>
        <position position="178"/>
    </location>
</feature>
<gene>
    <name evidence="6" type="ORF">GCM10010170_016240</name>
</gene>
<dbReference type="EMBL" id="BAAARV010000016">
    <property type="protein sequence ID" value="GAA2336033.1"/>
    <property type="molecule type" value="Genomic_DNA"/>
</dbReference>
<dbReference type="SUPFAM" id="SSF52151">
    <property type="entry name" value="FabD/lysophospholipase-like"/>
    <property type="match status" value="1"/>
</dbReference>
<evidence type="ECO:0000256" key="2">
    <source>
        <dbReference type="ARBA" id="ARBA00022963"/>
    </source>
</evidence>
<keyword evidence="7" id="KW-1185">Reference proteome</keyword>
<evidence type="ECO:0000256" key="4">
    <source>
        <dbReference type="PROSITE-ProRule" id="PRU01161"/>
    </source>
</evidence>
<dbReference type="PANTHER" id="PTHR14226">
    <property type="entry name" value="NEUROPATHY TARGET ESTERASE/SWISS CHEESE D.MELANOGASTER"/>
    <property type="match status" value="1"/>
</dbReference>
<feature type="active site" description="Nucleophile" evidence="4">
    <location>
        <position position="37"/>
    </location>
</feature>
<evidence type="ECO:0000313" key="7">
    <source>
        <dbReference type="Proteomes" id="UP001501444"/>
    </source>
</evidence>
<comment type="caution">
    <text evidence="4">Lacks conserved residue(s) required for the propagation of feature annotation.</text>
</comment>